<dbReference type="EMBL" id="CP001157">
    <property type="protein sequence ID" value="ACO79505.1"/>
    <property type="molecule type" value="Genomic_DNA"/>
</dbReference>
<protein>
    <submittedName>
        <fullName evidence="3">Integrase, catalytic domain-containing protein</fullName>
    </submittedName>
    <submittedName>
        <fullName evidence="5">Transposase</fullName>
    </submittedName>
</protein>
<evidence type="ECO:0000313" key="3">
    <source>
        <dbReference type="EMBL" id="ACO78304.1"/>
    </source>
</evidence>
<evidence type="ECO:0000259" key="1">
    <source>
        <dbReference type="PROSITE" id="PS50994"/>
    </source>
</evidence>
<gene>
    <name evidence="2" type="ordered locus">Avin_09100</name>
    <name evidence="3" type="ordered locus">Avin_21030</name>
    <name evidence="4" type="ordered locus">Avin_22320</name>
    <name evidence="5" type="ordered locus">Avin_33550</name>
</gene>
<evidence type="ECO:0000313" key="4">
    <source>
        <dbReference type="EMBL" id="ACO78423.1"/>
    </source>
</evidence>
<dbReference type="PANTHER" id="PTHR35004:SF6">
    <property type="entry name" value="TRANSPOSASE"/>
    <property type="match status" value="1"/>
</dbReference>
<dbReference type="AlphaFoldDB" id="C1DFA1"/>
<dbReference type="EMBL" id="CP001157">
    <property type="protein sequence ID" value="ACO78423.1"/>
    <property type="molecule type" value="Genomic_DNA"/>
</dbReference>
<dbReference type="Pfam" id="PF13683">
    <property type="entry name" value="rve_3"/>
    <property type="match status" value="1"/>
</dbReference>
<dbReference type="EnsemblBacteria" id="ACO79505">
    <property type="protein sequence ID" value="ACO79505"/>
    <property type="gene ID" value="Avin_33550"/>
</dbReference>
<dbReference type="InterPro" id="IPR047656">
    <property type="entry name" value="IS481-like_transpos"/>
</dbReference>
<dbReference type="Proteomes" id="UP000002424">
    <property type="component" value="Chromosome"/>
</dbReference>
<dbReference type="EnsemblBacteria" id="ACO78304">
    <property type="protein sequence ID" value="ACO78304"/>
    <property type="gene ID" value="Avin_21030"/>
</dbReference>
<accession>C1DFA1</accession>
<dbReference type="GO" id="GO:0015074">
    <property type="term" value="P:DNA integration"/>
    <property type="evidence" value="ECO:0007669"/>
    <property type="project" value="InterPro"/>
</dbReference>
<dbReference type="InterPro" id="IPR012337">
    <property type="entry name" value="RNaseH-like_sf"/>
</dbReference>
<evidence type="ECO:0000313" key="5">
    <source>
        <dbReference type="EMBL" id="ACO79505.1"/>
    </source>
</evidence>
<evidence type="ECO:0000313" key="6">
    <source>
        <dbReference type="Proteomes" id="UP000002424"/>
    </source>
</evidence>
<dbReference type="InterPro" id="IPR001584">
    <property type="entry name" value="Integrase_cat-core"/>
</dbReference>
<dbReference type="EMBL" id="CP001157">
    <property type="protein sequence ID" value="ACO77149.1"/>
    <property type="molecule type" value="Genomic_DNA"/>
</dbReference>
<dbReference type="KEGG" id="avn:Avin_09100"/>
<dbReference type="SUPFAM" id="SSF53098">
    <property type="entry name" value="Ribonuclease H-like"/>
    <property type="match status" value="1"/>
</dbReference>
<feature type="domain" description="Integrase catalytic" evidence="1">
    <location>
        <begin position="134"/>
        <end position="302"/>
    </location>
</feature>
<dbReference type="KEGG" id="avn:Avin_21030"/>
<reference evidence="3 6" key="1">
    <citation type="journal article" date="2009" name="J. Bacteriol.">
        <title>Genome sequence of Azotobacter vinelandii, an obligate aerobe specialized to support diverse anaerobic metabolic processes.</title>
        <authorList>
            <person name="Setubal J.C."/>
            <person name="dos Santos P."/>
            <person name="Goldman B.S."/>
            <person name="Ertesvag H."/>
            <person name="Espin G."/>
            <person name="Rubio L.M."/>
            <person name="Valla S."/>
            <person name="Almeida N.F."/>
            <person name="Balasubramanian D."/>
            <person name="Cromes L."/>
            <person name="Curatti L."/>
            <person name="Du Z."/>
            <person name="Godsy E."/>
            <person name="Goodner B."/>
            <person name="Hellner-Burris K."/>
            <person name="Hernandez J.A."/>
            <person name="Houmiel K."/>
            <person name="Imperial J."/>
            <person name="Kennedy C."/>
            <person name="Larson T.J."/>
            <person name="Latreille P."/>
            <person name="Ligon L.S."/>
            <person name="Lu J."/>
            <person name="Maerk M."/>
            <person name="Miller N.M."/>
            <person name="Norton S."/>
            <person name="O'Carroll I.P."/>
            <person name="Paulsen I."/>
            <person name="Raulfs E.C."/>
            <person name="Roemer R."/>
            <person name="Rosser J."/>
            <person name="Segura D."/>
            <person name="Slater S."/>
            <person name="Stricklin S.L."/>
            <person name="Studholme D.J."/>
            <person name="Sun J."/>
            <person name="Viana C.J."/>
            <person name="Wallin E."/>
            <person name="Wang B."/>
            <person name="Wheeler C."/>
            <person name="Zhu H."/>
            <person name="Dean D.R."/>
            <person name="Dixon R."/>
            <person name="Wood D."/>
        </authorList>
    </citation>
    <scope>NUCLEOTIDE SEQUENCE [LARGE SCALE GENOMIC DNA]</scope>
    <source>
        <strain evidence="3">DJ</strain>
        <strain evidence="6">DJ / ATCC BAA-1303</strain>
    </source>
</reference>
<dbReference type="EMBL" id="CP001157">
    <property type="protein sequence ID" value="ACO78304.1"/>
    <property type="molecule type" value="Genomic_DNA"/>
</dbReference>
<sequence>MPWNIQDTMNLREEFVLLAQQEGSNRRELCRRFGISPQTAYKWLVRYEQQGRAGLADLSRRPKTSPHLTSPSLEARVVELRQAHPCWGGRKLSRRLQDLGHPALAPSTITSILHRHGLIDPLASEAAVPWKRFEHAAPNDLWQMDFKGYFQTSEGPCHPLTVLDDHSRFNLGLRACACQRHGTVQGELIGIFERYGLPVRINTDNGAPWGASRQPGQLTELAIWLIRLGIRLSFSRPRHPQTNGKDERFHRSLKAEVLNGRSFHTLHQAQEAFDNWRVVYNHQRPHEALRMVTPVTRYRVSPRTYPVQLPTIEYGPDDTVVTVKALGAIRFKGRSYKLSNPLRDQPVAIRPSGDTDGLYDVYFVHHKLMQIDLRELAKTDA</sequence>
<dbReference type="InterPro" id="IPR009057">
    <property type="entry name" value="Homeodomain-like_sf"/>
</dbReference>
<name>C1DFA1_AZOVD</name>
<dbReference type="PROSITE" id="PS50994">
    <property type="entry name" value="INTEGRASE"/>
    <property type="match status" value="1"/>
</dbReference>
<dbReference type="OrthoDB" id="9774685at2"/>
<proteinExistence type="predicted"/>
<dbReference type="GO" id="GO:0003676">
    <property type="term" value="F:nucleic acid binding"/>
    <property type="evidence" value="ECO:0007669"/>
    <property type="project" value="InterPro"/>
</dbReference>
<dbReference type="SUPFAM" id="SSF46689">
    <property type="entry name" value="Homeodomain-like"/>
    <property type="match status" value="1"/>
</dbReference>
<dbReference type="KEGG" id="avn:Avin_33550"/>
<dbReference type="Pfam" id="PF13565">
    <property type="entry name" value="HTH_32"/>
    <property type="match status" value="1"/>
</dbReference>
<dbReference type="NCBIfam" id="NF033577">
    <property type="entry name" value="transpos_IS481"/>
    <property type="match status" value="1"/>
</dbReference>
<dbReference type="eggNOG" id="COG2801">
    <property type="taxonomic scope" value="Bacteria"/>
</dbReference>
<keyword evidence="6" id="KW-1185">Reference proteome</keyword>
<dbReference type="InterPro" id="IPR036397">
    <property type="entry name" value="RNaseH_sf"/>
</dbReference>
<dbReference type="EnsemblBacteria" id="ACO77149">
    <property type="protein sequence ID" value="ACO77149"/>
    <property type="gene ID" value="Avin_09100"/>
</dbReference>
<dbReference type="Gene3D" id="1.10.10.10">
    <property type="entry name" value="Winged helix-like DNA-binding domain superfamily/Winged helix DNA-binding domain"/>
    <property type="match status" value="1"/>
</dbReference>
<dbReference type="InterPro" id="IPR036388">
    <property type="entry name" value="WH-like_DNA-bd_sf"/>
</dbReference>
<dbReference type="PANTHER" id="PTHR35004">
    <property type="entry name" value="TRANSPOSASE RV3428C-RELATED"/>
    <property type="match status" value="1"/>
</dbReference>
<dbReference type="KEGG" id="avn:Avin_22320"/>
<evidence type="ECO:0000313" key="2">
    <source>
        <dbReference type="EMBL" id="ACO77149.1"/>
    </source>
</evidence>
<dbReference type="RefSeq" id="WP_012699574.1">
    <property type="nucleotide sequence ID" value="NC_012560.1"/>
</dbReference>
<dbReference type="Gene3D" id="3.30.420.10">
    <property type="entry name" value="Ribonuclease H-like superfamily/Ribonuclease H"/>
    <property type="match status" value="1"/>
</dbReference>
<dbReference type="GeneID" id="88186383"/>
<dbReference type="HOGENOM" id="CLU_027402_15_3_6"/>
<dbReference type="EnsemblBacteria" id="ACO78423">
    <property type="protein sequence ID" value="ACO78423"/>
    <property type="gene ID" value="Avin_22320"/>
</dbReference>
<organism evidence="3 6">
    <name type="scientific">Azotobacter vinelandii (strain DJ / ATCC BAA-1303)</name>
    <dbReference type="NCBI Taxonomy" id="322710"/>
    <lineage>
        <taxon>Bacteria</taxon>
        <taxon>Pseudomonadati</taxon>
        <taxon>Pseudomonadota</taxon>
        <taxon>Gammaproteobacteria</taxon>
        <taxon>Pseudomonadales</taxon>
        <taxon>Pseudomonadaceae</taxon>
        <taxon>Azotobacter</taxon>
    </lineage>
</organism>